<dbReference type="Proteomes" id="UP000030762">
    <property type="component" value="Unassembled WGS sequence"/>
</dbReference>
<feature type="compositionally biased region" description="Polar residues" evidence="1">
    <location>
        <begin position="173"/>
        <end position="187"/>
    </location>
</feature>
<feature type="region of interest" description="Disordered" evidence="1">
    <location>
        <begin position="160"/>
        <end position="188"/>
    </location>
</feature>
<dbReference type="InParanoid" id="T0Q078"/>
<dbReference type="AlphaFoldDB" id="T0Q078"/>
<gene>
    <name evidence="2" type="ORF">SDRG_11176</name>
</gene>
<protein>
    <recommendedName>
        <fullName evidence="4">Retrotransposon gag domain-containing protein</fullName>
    </recommendedName>
</protein>
<evidence type="ECO:0008006" key="4">
    <source>
        <dbReference type="Google" id="ProtNLM"/>
    </source>
</evidence>
<accession>T0Q078</accession>
<organism evidence="2 3">
    <name type="scientific">Saprolegnia diclina (strain VS20)</name>
    <dbReference type="NCBI Taxonomy" id="1156394"/>
    <lineage>
        <taxon>Eukaryota</taxon>
        <taxon>Sar</taxon>
        <taxon>Stramenopiles</taxon>
        <taxon>Oomycota</taxon>
        <taxon>Saprolegniomycetes</taxon>
        <taxon>Saprolegniales</taxon>
        <taxon>Saprolegniaceae</taxon>
        <taxon>Saprolegnia</taxon>
    </lineage>
</organism>
<dbReference type="GeneID" id="19951903"/>
<keyword evidence="3" id="KW-1185">Reference proteome</keyword>
<reference evidence="2 3" key="1">
    <citation type="submission" date="2012-04" db="EMBL/GenBank/DDBJ databases">
        <title>The Genome Sequence of Saprolegnia declina VS20.</title>
        <authorList>
            <consortium name="The Broad Institute Genome Sequencing Platform"/>
            <person name="Russ C."/>
            <person name="Nusbaum C."/>
            <person name="Tyler B."/>
            <person name="van West P."/>
            <person name="Dieguez-Uribeondo J."/>
            <person name="de Bruijn I."/>
            <person name="Tripathy S."/>
            <person name="Jiang R."/>
            <person name="Young S.K."/>
            <person name="Zeng Q."/>
            <person name="Gargeya S."/>
            <person name="Fitzgerald M."/>
            <person name="Haas B."/>
            <person name="Abouelleil A."/>
            <person name="Alvarado L."/>
            <person name="Arachchi H.M."/>
            <person name="Berlin A."/>
            <person name="Chapman S.B."/>
            <person name="Goldberg J."/>
            <person name="Griggs A."/>
            <person name="Gujja S."/>
            <person name="Hansen M."/>
            <person name="Howarth C."/>
            <person name="Imamovic A."/>
            <person name="Larimer J."/>
            <person name="McCowen C."/>
            <person name="Montmayeur A."/>
            <person name="Murphy C."/>
            <person name="Neiman D."/>
            <person name="Pearson M."/>
            <person name="Priest M."/>
            <person name="Roberts A."/>
            <person name="Saif S."/>
            <person name="Shea T."/>
            <person name="Sisk P."/>
            <person name="Sykes S."/>
            <person name="Wortman J."/>
            <person name="Nusbaum C."/>
            <person name="Birren B."/>
        </authorList>
    </citation>
    <scope>NUCLEOTIDE SEQUENCE [LARGE SCALE GENOMIC DNA]</scope>
    <source>
        <strain evidence="2 3">VS20</strain>
    </source>
</reference>
<proteinExistence type="predicted"/>
<feature type="region of interest" description="Disordered" evidence="1">
    <location>
        <begin position="203"/>
        <end position="226"/>
    </location>
</feature>
<evidence type="ECO:0000313" key="3">
    <source>
        <dbReference type="Proteomes" id="UP000030762"/>
    </source>
</evidence>
<evidence type="ECO:0000313" key="2">
    <source>
        <dbReference type="EMBL" id="EQC31254.1"/>
    </source>
</evidence>
<name>T0Q078_SAPDV</name>
<dbReference type="EMBL" id="JH767170">
    <property type="protein sequence ID" value="EQC31254.1"/>
    <property type="molecule type" value="Genomic_DNA"/>
</dbReference>
<dbReference type="RefSeq" id="XP_008615427.1">
    <property type="nucleotide sequence ID" value="XM_008617205.1"/>
</dbReference>
<evidence type="ECO:0000256" key="1">
    <source>
        <dbReference type="SAM" id="MobiDB-lite"/>
    </source>
</evidence>
<sequence length="226" mass="25053">MRAVRARAMMYDGTATTCLRVLAASLKDKEQQWLQWAIDENNWSRTRLTNDDLDALEALFYKRFIGGRSARGRLFENVEQGGSALDGYERVDEYLQRVADVARVAGRSEDEEFMIEKARDGLTDPDIRMVAASMDGPITAAWEPFKKSAMAVDELLRSGRPRQDALRNAAGPDTTTTSASTNDQSAGEGSWAFRAPVAQTTHLHPSPAQFPVTGNPDAPVFGRDRR</sequence>
<dbReference type="VEuPathDB" id="FungiDB:SDRG_11176"/>